<gene>
    <name evidence="2" type="primary">porQ</name>
    <name evidence="2" type="ORF">E0486_10020</name>
</gene>
<dbReference type="NCBIfam" id="NF033709">
    <property type="entry name" value="PorV_fam"/>
    <property type="match status" value="1"/>
</dbReference>
<reference evidence="2 3" key="1">
    <citation type="submission" date="2019-03" db="EMBL/GenBank/DDBJ databases">
        <authorList>
            <person name="Kim M.K.M."/>
        </authorList>
    </citation>
    <scope>NUCLEOTIDE SEQUENCE [LARGE SCALE GENOMIC DNA]</scope>
    <source>
        <strain evidence="2 3">17J68-15</strain>
    </source>
</reference>
<sequence length="338" mass="36687">MPRVLLFLFLIASGALQAQTLGGSAVYNFLLLPAAPALSAAGGVNVSLEAGDAGLAANNPALLRPKLHSQLALNFNAFFASTKAWQLAGAYDAPKWKTTFGAALFYVDYGKLAQTDIYGNEQGDFHPRDFSFQLSAARSYGPRWQYGLTAKVIRSSYGSFGSTGLAFDAGLHYTDSVNGFSAGLLAKNMGAQLSTYGGRAEDLPFDLQIGVTKRLAKAPFGFSLTAQQVHRFNTAYNDSVFNNDIGFAKNTSFATKLFNHFVLATHVYFGKGFEATIGYNFLRRSELNIGATGNGLNGFSAGFRARFSRLQVQYARAYYQRGGTYNQLGLQIPLQRRI</sequence>
<comment type="caution">
    <text evidence="2">The sequence shown here is derived from an EMBL/GenBank/DDBJ whole genome shotgun (WGS) entry which is preliminary data.</text>
</comment>
<evidence type="ECO:0000313" key="2">
    <source>
        <dbReference type="EMBL" id="TCZ71407.1"/>
    </source>
</evidence>
<evidence type="ECO:0000313" key="3">
    <source>
        <dbReference type="Proteomes" id="UP000295164"/>
    </source>
</evidence>
<feature type="chain" id="PRO_5020921820" evidence="1">
    <location>
        <begin position="19"/>
        <end position="338"/>
    </location>
</feature>
<proteinExistence type="predicted"/>
<dbReference type="OrthoDB" id="9809953at2"/>
<dbReference type="NCBIfam" id="NF033711">
    <property type="entry name" value="T9SS_PorQ"/>
    <property type="match status" value="1"/>
</dbReference>
<protein>
    <submittedName>
        <fullName evidence="2">Type IX secretion system protein PorQ</fullName>
    </submittedName>
</protein>
<feature type="signal peptide" evidence="1">
    <location>
        <begin position="1"/>
        <end position="18"/>
    </location>
</feature>
<dbReference type="EMBL" id="SKFH01000013">
    <property type="protein sequence ID" value="TCZ71407.1"/>
    <property type="molecule type" value="Genomic_DNA"/>
</dbReference>
<name>A0A4R4E0P4_9BACT</name>
<organism evidence="2 3">
    <name type="scientific">Flaviaesturariibacter aridisoli</name>
    <dbReference type="NCBI Taxonomy" id="2545761"/>
    <lineage>
        <taxon>Bacteria</taxon>
        <taxon>Pseudomonadati</taxon>
        <taxon>Bacteroidota</taxon>
        <taxon>Chitinophagia</taxon>
        <taxon>Chitinophagales</taxon>
        <taxon>Chitinophagaceae</taxon>
        <taxon>Flaviaestuariibacter</taxon>
    </lineage>
</organism>
<accession>A0A4R4E0P4</accession>
<evidence type="ECO:0000256" key="1">
    <source>
        <dbReference type="SAM" id="SignalP"/>
    </source>
</evidence>
<dbReference type="AlphaFoldDB" id="A0A4R4E0P4"/>
<keyword evidence="3" id="KW-1185">Reference proteome</keyword>
<dbReference type="Proteomes" id="UP000295164">
    <property type="component" value="Unassembled WGS sequence"/>
</dbReference>
<dbReference type="RefSeq" id="WP_131852030.1">
    <property type="nucleotide sequence ID" value="NZ_SKFH01000013.1"/>
</dbReference>
<keyword evidence="1" id="KW-0732">Signal</keyword>